<dbReference type="PROSITE" id="PS51029">
    <property type="entry name" value="MADF"/>
    <property type="match status" value="1"/>
</dbReference>
<dbReference type="OrthoDB" id="6159213at2759"/>
<organism evidence="3 4">
    <name type="scientific">Acanthoscelides obtectus</name>
    <name type="common">Bean weevil</name>
    <name type="synonym">Bruchus obtectus</name>
    <dbReference type="NCBI Taxonomy" id="200917"/>
    <lineage>
        <taxon>Eukaryota</taxon>
        <taxon>Metazoa</taxon>
        <taxon>Ecdysozoa</taxon>
        <taxon>Arthropoda</taxon>
        <taxon>Hexapoda</taxon>
        <taxon>Insecta</taxon>
        <taxon>Pterygota</taxon>
        <taxon>Neoptera</taxon>
        <taxon>Endopterygota</taxon>
        <taxon>Coleoptera</taxon>
        <taxon>Polyphaga</taxon>
        <taxon>Cucujiformia</taxon>
        <taxon>Chrysomeloidea</taxon>
        <taxon>Chrysomelidae</taxon>
        <taxon>Bruchinae</taxon>
        <taxon>Bruchini</taxon>
        <taxon>Acanthoscelides</taxon>
    </lineage>
</organism>
<comment type="caution">
    <text evidence="3">The sequence shown here is derived from an EMBL/GenBank/DDBJ whole genome shotgun (WGS) entry which is preliminary data.</text>
</comment>
<dbReference type="EMBL" id="CAKOFQ010007064">
    <property type="protein sequence ID" value="CAH1989427.1"/>
    <property type="molecule type" value="Genomic_DNA"/>
</dbReference>
<feature type="domain" description="MADF" evidence="2">
    <location>
        <begin position="96"/>
        <end position="162"/>
    </location>
</feature>
<feature type="compositionally biased region" description="Polar residues" evidence="1">
    <location>
        <begin position="61"/>
        <end position="82"/>
    </location>
</feature>
<name>A0A9P0L2K5_ACAOB</name>
<evidence type="ECO:0000256" key="1">
    <source>
        <dbReference type="SAM" id="MobiDB-lite"/>
    </source>
</evidence>
<proteinExistence type="predicted"/>
<dbReference type="Pfam" id="PF10545">
    <property type="entry name" value="MADF_DNA_bdg"/>
    <property type="match status" value="1"/>
</dbReference>
<gene>
    <name evidence="3" type="ORF">ACAOBT_LOCUS19027</name>
</gene>
<dbReference type="AlphaFoldDB" id="A0A9P0L2K5"/>
<evidence type="ECO:0000313" key="3">
    <source>
        <dbReference type="EMBL" id="CAH1989427.1"/>
    </source>
</evidence>
<reference evidence="3" key="1">
    <citation type="submission" date="2022-03" db="EMBL/GenBank/DDBJ databases">
        <authorList>
            <person name="Sayadi A."/>
        </authorList>
    </citation>
    <scope>NUCLEOTIDE SEQUENCE</scope>
</reference>
<dbReference type="Proteomes" id="UP001152888">
    <property type="component" value="Unassembled WGS sequence"/>
</dbReference>
<feature type="region of interest" description="Disordered" evidence="1">
    <location>
        <begin position="26"/>
        <end position="82"/>
    </location>
</feature>
<sequence length="162" mass="18569">MAGPSKRIRFEDDKFEETVLQWYNEVDSDASDVDSAPEDEGSIRPIAAHQPLPELKPFIEGNTSKTATPDPQPSCSTVSKSPPTLSMSVEEIDIDFLISLVQERPIIWDKGHEHYNDKFRKANEWVSVCKHLYADYEEFDDTKKNKIGELSICYSYKLIRIK</sequence>
<protein>
    <recommendedName>
        <fullName evidence="2">MADF domain-containing protein</fullName>
    </recommendedName>
</protein>
<keyword evidence="4" id="KW-1185">Reference proteome</keyword>
<feature type="compositionally biased region" description="Acidic residues" evidence="1">
    <location>
        <begin position="26"/>
        <end position="40"/>
    </location>
</feature>
<evidence type="ECO:0000259" key="2">
    <source>
        <dbReference type="PROSITE" id="PS51029"/>
    </source>
</evidence>
<evidence type="ECO:0000313" key="4">
    <source>
        <dbReference type="Proteomes" id="UP001152888"/>
    </source>
</evidence>
<dbReference type="InterPro" id="IPR006578">
    <property type="entry name" value="MADF-dom"/>
</dbReference>
<accession>A0A9P0L2K5</accession>